<evidence type="ECO:0000256" key="1">
    <source>
        <dbReference type="SAM" id="MobiDB-lite"/>
    </source>
</evidence>
<proteinExistence type="predicted"/>
<organism evidence="3 4">
    <name type="scientific">Drosophila willistoni</name>
    <name type="common">Fruit fly</name>
    <dbReference type="NCBI Taxonomy" id="7260"/>
    <lineage>
        <taxon>Eukaryota</taxon>
        <taxon>Metazoa</taxon>
        <taxon>Ecdysozoa</taxon>
        <taxon>Arthropoda</taxon>
        <taxon>Hexapoda</taxon>
        <taxon>Insecta</taxon>
        <taxon>Pterygota</taxon>
        <taxon>Neoptera</taxon>
        <taxon>Endopterygota</taxon>
        <taxon>Diptera</taxon>
        <taxon>Brachycera</taxon>
        <taxon>Muscomorpha</taxon>
        <taxon>Ephydroidea</taxon>
        <taxon>Drosophilidae</taxon>
        <taxon>Drosophila</taxon>
        <taxon>Sophophora</taxon>
    </lineage>
</organism>
<dbReference type="PhylomeDB" id="B4NPC3"/>
<feature type="transmembrane region" description="Helical" evidence="2">
    <location>
        <begin position="286"/>
        <end position="308"/>
    </location>
</feature>
<name>B4NPC3_DROWI</name>
<dbReference type="InParanoid" id="B4NPC3"/>
<feature type="transmembrane region" description="Helical" evidence="2">
    <location>
        <begin position="320"/>
        <end position="341"/>
    </location>
</feature>
<keyword evidence="2" id="KW-1133">Transmembrane helix</keyword>
<keyword evidence="4" id="KW-1185">Reference proteome</keyword>
<sequence>MPTTRCVCGPQVPYDYSLGMASRQFNKPRCPCTKCKNRAREAEIAMGKQVASNAKGGVCGQCIDGMQIGKPAMAGPGGFSQGCAIQEQRQMQPSARPHQGPRPGPEGSQINCGCSAAPGPTSGASSGRKPNQVGQVAPIHDGPLQFGGPTYGRQSISRRDGSPETSPPLSIEDDQPCIANARGHRGEKVVSQRHVGRDTLGHALDLQTSGVALMGMCTDDVECDENCGYGTGCVHGCYTRTRGSLGGVKPGGRAESRPNDMRGPVGVNIFGNEQVNCFVTFLMEMLGILVFFAICTITFWITLGYYIVQLVVDLKNADRFVQTAVAIIFCLLVLAFCITLVTTYKPGHSRSGCRNKDKCRQVQSKVVSTAKGRRGGGSCTKCTSLKPVKNVSCKKKTSTFSLMAKKAKTTTTCASGSKAKSSAKRSARPKFLTWALLKNACKRIAPRARKPIAVSPCKSSTRRYTDCQGRAIFQNSKRFAIPTEMKQPPALVVWLRDLMCRLFRR</sequence>
<keyword evidence="2" id="KW-0812">Transmembrane</keyword>
<dbReference type="KEGG" id="dwi:6653124"/>
<evidence type="ECO:0000313" key="3">
    <source>
        <dbReference type="EMBL" id="EDW86363.1"/>
    </source>
</evidence>
<dbReference type="OrthoDB" id="8019085at2759"/>
<feature type="region of interest" description="Disordered" evidence="1">
    <location>
        <begin position="87"/>
        <end position="175"/>
    </location>
</feature>
<dbReference type="FunCoup" id="B4NPC3">
    <property type="interactions" value="3"/>
</dbReference>
<dbReference type="STRING" id="7260.B4NPC3"/>
<dbReference type="AlphaFoldDB" id="B4NPC3"/>
<dbReference type="eggNOG" id="ENOG502T6UR">
    <property type="taxonomic scope" value="Eukaryota"/>
</dbReference>
<keyword evidence="2" id="KW-0472">Membrane</keyword>
<dbReference type="Proteomes" id="UP000007798">
    <property type="component" value="Unassembled WGS sequence"/>
</dbReference>
<dbReference type="EMBL" id="CH964291">
    <property type="protein sequence ID" value="EDW86363.1"/>
    <property type="molecule type" value="Genomic_DNA"/>
</dbReference>
<accession>B4NPC3</accession>
<dbReference type="OMA" id="CQGRAIF"/>
<evidence type="ECO:0000313" key="4">
    <source>
        <dbReference type="Proteomes" id="UP000007798"/>
    </source>
</evidence>
<reference evidence="3 4" key="1">
    <citation type="journal article" date="2007" name="Nature">
        <title>Evolution of genes and genomes on the Drosophila phylogeny.</title>
        <authorList>
            <consortium name="Drosophila 12 Genomes Consortium"/>
            <person name="Clark A.G."/>
            <person name="Eisen M.B."/>
            <person name="Smith D.R."/>
            <person name="Bergman C.M."/>
            <person name="Oliver B."/>
            <person name="Markow T.A."/>
            <person name="Kaufman T.C."/>
            <person name="Kellis M."/>
            <person name="Gelbart W."/>
            <person name="Iyer V.N."/>
            <person name="Pollard D.A."/>
            <person name="Sackton T.B."/>
            <person name="Larracuente A.M."/>
            <person name="Singh N.D."/>
            <person name="Abad J.P."/>
            <person name="Abt D.N."/>
            <person name="Adryan B."/>
            <person name="Aguade M."/>
            <person name="Akashi H."/>
            <person name="Anderson W.W."/>
            <person name="Aquadro C.F."/>
            <person name="Ardell D.H."/>
            <person name="Arguello R."/>
            <person name="Artieri C.G."/>
            <person name="Barbash D.A."/>
            <person name="Barker D."/>
            <person name="Barsanti P."/>
            <person name="Batterham P."/>
            <person name="Batzoglou S."/>
            <person name="Begun D."/>
            <person name="Bhutkar A."/>
            <person name="Blanco E."/>
            <person name="Bosak S.A."/>
            <person name="Bradley R.K."/>
            <person name="Brand A.D."/>
            <person name="Brent M.R."/>
            <person name="Brooks A.N."/>
            <person name="Brown R.H."/>
            <person name="Butlin R.K."/>
            <person name="Caggese C."/>
            <person name="Calvi B.R."/>
            <person name="Bernardo de Carvalho A."/>
            <person name="Caspi A."/>
            <person name="Castrezana S."/>
            <person name="Celniker S.E."/>
            <person name="Chang J.L."/>
            <person name="Chapple C."/>
            <person name="Chatterji S."/>
            <person name="Chinwalla A."/>
            <person name="Civetta A."/>
            <person name="Clifton S.W."/>
            <person name="Comeron J.M."/>
            <person name="Costello J.C."/>
            <person name="Coyne J.A."/>
            <person name="Daub J."/>
            <person name="David R.G."/>
            <person name="Delcher A.L."/>
            <person name="Delehaunty K."/>
            <person name="Do C.B."/>
            <person name="Ebling H."/>
            <person name="Edwards K."/>
            <person name="Eickbush T."/>
            <person name="Evans J.D."/>
            <person name="Filipski A."/>
            <person name="Findeiss S."/>
            <person name="Freyhult E."/>
            <person name="Fulton L."/>
            <person name="Fulton R."/>
            <person name="Garcia A.C."/>
            <person name="Gardiner A."/>
            <person name="Garfield D.A."/>
            <person name="Garvin B.E."/>
            <person name="Gibson G."/>
            <person name="Gilbert D."/>
            <person name="Gnerre S."/>
            <person name="Godfrey J."/>
            <person name="Good R."/>
            <person name="Gotea V."/>
            <person name="Gravely B."/>
            <person name="Greenberg A.J."/>
            <person name="Griffiths-Jones S."/>
            <person name="Gross S."/>
            <person name="Guigo R."/>
            <person name="Gustafson E.A."/>
            <person name="Haerty W."/>
            <person name="Hahn M.W."/>
            <person name="Halligan D.L."/>
            <person name="Halpern A.L."/>
            <person name="Halter G.M."/>
            <person name="Han M.V."/>
            <person name="Heger A."/>
            <person name="Hillier L."/>
            <person name="Hinrichs A.S."/>
            <person name="Holmes I."/>
            <person name="Hoskins R.A."/>
            <person name="Hubisz M.J."/>
            <person name="Hultmark D."/>
            <person name="Huntley M.A."/>
            <person name="Jaffe D.B."/>
            <person name="Jagadeeshan S."/>
            <person name="Jeck W.R."/>
            <person name="Johnson J."/>
            <person name="Jones C.D."/>
            <person name="Jordan W.C."/>
            <person name="Karpen G.H."/>
            <person name="Kataoka E."/>
            <person name="Keightley P.D."/>
            <person name="Kheradpour P."/>
            <person name="Kirkness E.F."/>
            <person name="Koerich L.B."/>
            <person name="Kristiansen K."/>
            <person name="Kudrna D."/>
            <person name="Kulathinal R.J."/>
            <person name="Kumar S."/>
            <person name="Kwok R."/>
            <person name="Lander E."/>
            <person name="Langley C.H."/>
            <person name="Lapoint R."/>
            <person name="Lazzaro B.P."/>
            <person name="Lee S.J."/>
            <person name="Levesque L."/>
            <person name="Li R."/>
            <person name="Lin C.F."/>
            <person name="Lin M.F."/>
            <person name="Lindblad-Toh K."/>
            <person name="Llopart A."/>
            <person name="Long M."/>
            <person name="Low L."/>
            <person name="Lozovsky E."/>
            <person name="Lu J."/>
            <person name="Luo M."/>
            <person name="Machado C.A."/>
            <person name="Makalowski W."/>
            <person name="Marzo M."/>
            <person name="Matsuda M."/>
            <person name="Matzkin L."/>
            <person name="McAllister B."/>
            <person name="McBride C.S."/>
            <person name="McKernan B."/>
            <person name="McKernan K."/>
            <person name="Mendez-Lago M."/>
            <person name="Minx P."/>
            <person name="Mollenhauer M.U."/>
            <person name="Montooth K."/>
            <person name="Mount S.M."/>
            <person name="Mu X."/>
            <person name="Myers E."/>
            <person name="Negre B."/>
            <person name="Newfeld S."/>
            <person name="Nielsen R."/>
            <person name="Noor M.A."/>
            <person name="O'Grady P."/>
            <person name="Pachter L."/>
            <person name="Papaceit M."/>
            <person name="Parisi M.J."/>
            <person name="Parisi M."/>
            <person name="Parts L."/>
            <person name="Pedersen J.S."/>
            <person name="Pesole G."/>
            <person name="Phillippy A.M."/>
            <person name="Ponting C.P."/>
            <person name="Pop M."/>
            <person name="Porcelli D."/>
            <person name="Powell J.R."/>
            <person name="Prohaska S."/>
            <person name="Pruitt K."/>
            <person name="Puig M."/>
            <person name="Quesneville H."/>
            <person name="Ram K.R."/>
            <person name="Rand D."/>
            <person name="Rasmussen M.D."/>
            <person name="Reed L.K."/>
            <person name="Reenan R."/>
            <person name="Reily A."/>
            <person name="Remington K.A."/>
            <person name="Rieger T.T."/>
            <person name="Ritchie M.G."/>
            <person name="Robin C."/>
            <person name="Rogers Y.H."/>
            <person name="Rohde C."/>
            <person name="Rozas J."/>
            <person name="Rubenfield M.J."/>
            <person name="Ruiz A."/>
            <person name="Russo S."/>
            <person name="Salzberg S.L."/>
            <person name="Sanchez-Gracia A."/>
            <person name="Saranga D.J."/>
            <person name="Sato H."/>
            <person name="Schaeffer S.W."/>
            <person name="Schatz M.C."/>
            <person name="Schlenke T."/>
            <person name="Schwartz R."/>
            <person name="Segarra C."/>
            <person name="Singh R.S."/>
            <person name="Sirot L."/>
            <person name="Sirota M."/>
            <person name="Sisneros N.B."/>
            <person name="Smith C.D."/>
            <person name="Smith T.F."/>
            <person name="Spieth J."/>
            <person name="Stage D.E."/>
            <person name="Stark A."/>
            <person name="Stephan W."/>
            <person name="Strausberg R.L."/>
            <person name="Strempel S."/>
            <person name="Sturgill D."/>
            <person name="Sutton G."/>
            <person name="Sutton G.G."/>
            <person name="Tao W."/>
            <person name="Teichmann S."/>
            <person name="Tobari Y.N."/>
            <person name="Tomimura Y."/>
            <person name="Tsolas J.M."/>
            <person name="Valente V.L."/>
            <person name="Venter E."/>
            <person name="Venter J.C."/>
            <person name="Vicario S."/>
            <person name="Vieira F.G."/>
            <person name="Vilella A.J."/>
            <person name="Villasante A."/>
            <person name="Walenz B."/>
            <person name="Wang J."/>
            <person name="Wasserman M."/>
            <person name="Watts T."/>
            <person name="Wilson D."/>
            <person name="Wilson R.K."/>
            <person name="Wing R.A."/>
            <person name="Wolfner M.F."/>
            <person name="Wong A."/>
            <person name="Wong G.K."/>
            <person name="Wu C.I."/>
            <person name="Wu G."/>
            <person name="Yamamoto D."/>
            <person name="Yang H.P."/>
            <person name="Yang S.P."/>
            <person name="Yorke J.A."/>
            <person name="Yoshida K."/>
            <person name="Zdobnov E."/>
            <person name="Zhang P."/>
            <person name="Zhang Y."/>
            <person name="Zimin A.V."/>
            <person name="Baldwin J."/>
            <person name="Abdouelleil A."/>
            <person name="Abdulkadir J."/>
            <person name="Abebe A."/>
            <person name="Abera B."/>
            <person name="Abreu J."/>
            <person name="Acer S.C."/>
            <person name="Aftuck L."/>
            <person name="Alexander A."/>
            <person name="An P."/>
            <person name="Anderson E."/>
            <person name="Anderson S."/>
            <person name="Arachi H."/>
            <person name="Azer M."/>
            <person name="Bachantsang P."/>
            <person name="Barry A."/>
            <person name="Bayul T."/>
            <person name="Berlin A."/>
            <person name="Bessette D."/>
            <person name="Bloom T."/>
            <person name="Blye J."/>
            <person name="Boguslavskiy L."/>
            <person name="Bonnet C."/>
            <person name="Boukhgalter B."/>
            <person name="Bourzgui I."/>
            <person name="Brown A."/>
            <person name="Cahill P."/>
            <person name="Channer S."/>
            <person name="Cheshatsang Y."/>
            <person name="Chuda L."/>
            <person name="Citroen M."/>
            <person name="Collymore A."/>
            <person name="Cooke P."/>
            <person name="Costello M."/>
            <person name="D'Aco K."/>
            <person name="Daza R."/>
            <person name="De Haan G."/>
            <person name="DeGray S."/>
            <person name="DeMaso C."/>
            <person name="Dhargay N."/>
            <person name="Dooley K."/>
            <person name="Dooley E."/>
            <person name="Doricent M."/>
            <person name="Dorje P."/>
            <person name="Dorjee K."/>
            <person name="Dupes A."/>
            <person name="Elong R."/>
            <person name="Falk J."/>
            <person name="Farina A."/>
            <person name="Faro S."/>
            <person name="Ferguson D."/>
            <person name="Fisher S."/>
            <person name="Foley C.D."/>
            <person name="Franke A."/>
            <person name="Friedrich D."/>
            <person name="Gadbois L."/>
            <person name="Gearin G."/>
            <person name="Gearin C.R."/>
            <person name="Giannoukos G."/>
            <person name="Goode T."/>
            <person name="Graham J."/>
            <person name="Grandbois E."/>
            <person name="Grewal S."/>
            <person name="Gyaltsen K."/>
            <person name="Hafez N."/>
            <person name="Hagos B."/>
            <person name="Hall J."/>
            <person name="Henson C."/>
            <person name="Hollinger A."/>
            <person name="Honan T."/>
            <person name="Huard M.D."/>
            <person name="Hughes L."/>
            <person name="Hurhula B."/>
            <person name="Husby M.E."/>
            <person name="Kamat A."/>
            <person name="Kanga B."/>
            <person name="Kashin S."/>
            <person name="Khazanovich D."/>
            <person name="Kisner P."/>
            <person name="Lance K."/>
            <person name="Lara M."/>
            <person name="Lee W."/>
            <person name="Lennon N."/>
            <person name="Letendre F."/>
            <person name="LeVine R."/>
            <person name="Lipovsky A."/>
            <person name="Liu X."/>
            <person name="Liu J."/>
            <person name="Liu S."/>
            <person name="Lokyitsang T."/>
            <person name="Lokyitsang Y."/>
            <person name="Lubonja R."/>
            <person name="Lui A."/>
            <person name="MacDonald P."/>
            <person name="Magnisalis V."/>
            <person name="Maru K."/>
            <person name="Matthews C."/>
            <person name="McCusker W."/>
            <person name="McDonough S."/>
            <person name="Mehta T."/>
            <person name="Meldrim J."/>
            <person name="Meneus L."/>
            <person name="Mihai O."/>
            <person name="Mihalev A."/>
            <person name="Mihova T."/>
            <person name="Mittelman R."/>
            <person name="Mlenga V."/>
            <person name="Montmayeur A."/>
            <person name="Mulrain L."/>
            <person name="Navidi A."/>
            <person name="Naylor J."/>
            <person name="Negash T."/>
            <person name="Nguyen T."/>
            <person name="Nguyen N."/>
            <person name="Nicol R."/>
            <person name="Norbu C."/>
            <person name="Norbu N."/>
            <person name="Novod N."/>
            <person name="O'Neill B."/>
            <person name="Osman S."/>
            <person name="Markiewicz E."/>
            <person name="Oyono O.L."/>
            <person name="Patti C."/>
            <person name="Phunkhang P."/>
            <person name="Pierre F."/>
            <person name="Priest M."/>
            <person name="Raghuraman S."/>
            <person name="Rege F."/>
            <person name="Reyes R."/>
            <person name="Rise C."/>
            <person name="Rogov P."/>
            <person name="Ross K."/>
            <person name="Ryan E."/>
            <person name="Settipalli S."/>
            <person name="Shea T."/>
            <person name="Sherpa N."/>
            <person name="Shi L."/>
            <person name="Shih D."/>
            <person name="Sparrow T."/>
            <person name="Spaulding J."/>
            <person name="Stalker J."/>
            <person name="Stange-Thomann N."/>
            <person name="Stavropoulos S."/>
            <person name="Stone C."/>
            <person name="Strader C."/>
            <person name="Tesfaye S."/>
            <person name="Thomson T."/>
            <person name="Thoulutsang Y."/>
            <person name="Thoulutsang D."/>
            <person name="Topham K."/>
            <person name="Topping I."/>
            <person name="Tsamla T."/>
            <person name="Vassiliev H."/>
            <person name="Vo A."/>
            <person name="Wangchuk T."/>
            <person name="Wangdi T."/>
            <person name="Weiand M."/>
            <person name="Wilkinson J."/>
            <person name="Wilson A."/>
            <person name="Yadav S."/>
            <person name="Young G."/>
            <person name="Yu Q."/>
            <person name="Zembek L."/>
            <person name="Zhong D."/>
            <person name="Zimmer A."/>
            <person name="Zwirko Z."/>
            <person name="Jaffe D.B."/>
            <person name="Alvarez P."/>
            <person name="Brockman W."/>
            <person name="Butler J."/>
            <person name="Chin C."/>
            <person name="Gnerre S."/>
            <person name="Grabherr M."/>
            <person name="Kleber M."/>
            <person name="Mauceli E."/>
            <person name="MacCallum I."/>
        </authorList>
    </citation>
    <scope>NUCLEOTIDE SEQUENCE [LARGE SCALE GENOMIC DNA]</scope>
    <source>
        <strain evidence="4">Tucson 14030-0811.24</strain>
    </source>
</reference>
<protein>
    <submittedName>
        <fullName evidence="3">Uncharacterized protein</fullName>
    </submittedName>
</protein>
<dbReference type="HOGENOM" id="CLU_673133_0_0_1"/>
<gene>
    <name evidence="3" type="primary">Dwil\GK15481</name>
    <name evidence="3" type="ORF">Dwil_GK15481</name>
</gene>
<evidence type="ECO:0000256" key="2">
    <source>
        <dbReference type="SAM" id="Phobius"/>
    </source>
</evidence>
<feature type="compositionally biased region" description="Low complexity" evidence="1">
    <location>
        <begin position="113"/>
        <end position="127"/>
    </location>
</feature>